<feature type="region of interest" description="Disordered" evidence="1">
    <location>
        <begin position="32"/>
        <end position="54"/>
    </location>
</feature>
<proteinExistence type="predicted"/>
<evidence type="ECO:0000259" key="3">
    <source>
        <dbReference type="Pfam" id="PF03713"/>
    </source>
</evidence>
<evidence type="ECO:0000256" key="2">
    <source>
        <dbReference type="SAM" id="SignalP"/>
    </source>
</evidence>
<organism evidence="4 5">
    <name type="scientific">Oerskovia enterophila</name>
    <dbReference type="NCBI Taxonomy" id="43678"/>
    <lineage>
        <taxon>Bacteria</taxon>
        <taxon>Bacillati</taxon>
        <taxon>Actinomycetota</taxon>
        <taxon>Actinomycetes</taxon>
        <taxon>Micrococcales</taxon>
        <taxon>Cellulomonadaceae</taxon>
        <taxon>Oerskovia</taxon>
    </lineage>
</organism>
<evidence type="ECO:0000313" key="4">
    <source>
        <dbReference type="EMBL" id="KZM36224.1"/>
    </source>
</evidence>
<dbReference type="PANTHER" id="PTHR36933:SF1">
    <property type="entry name" value="SLL0788 PROTEIN"/>
    <property type="match status" value="1"/>
</dbReference>
<dbReference type="PROSITE" id="PS51257">
    <property type="entry name" value="PROKAR_LIPOPROTEIN"/>
    <property type="match status" value="1"/>
</dbReference>
<accession>A0A163SBN9</accession>
<dbReference type="STRING" id="43678.OJAG_11040"/>
<feature type="domain" description="DUF305" evidence="3">
    <location>
        <begin position="61"/>
        <end position="203"/>
    </location>
</feature>
<dbReference type="Gene3D" id="1.20.1260.10">
    <property type="match status" value="1"/>
</dbReference>
<dbReference type="InterPro" id="IPR012347">
    <property type="entry name" value="Ferritin-like"/>
</dbReference>
<dbReference type="PATRIC" id="fig|43678.3.peg.1155"/>
<dbReference type="Proteomes" id="UP000076447">
    <property type="component" value="Unassembled WGS sequence"/>
</dbReference>
<protein>
    <recommendedName>
        <fullName evidence="3">DUF305 domain-containing protein</fullName>
    </recommendedName>
</protein>
<gene>
    <name evidence="4" type="ORF">OJAG_11040</name>
</gene>
<evidence type="ECO:0000256" key="1">
    <source>
        <dbReference type="SAM" id="MobiDB-lite"/>
    </source>
</evidence>
<dbReference type="AlphaFoldDB" id="A0A163SBN9"/>
<dbReference type="RefSeq" id="WP_068707567.1">
    <property type="nucleotide sequence ID" value="NZ_LRIE01000057.1"/>
</dbReference>
<feature type="chain" id="PRO_5039713066" description="DUF305 domain-containing protein" evidence="2">
    <location>
        <begin position="23"/>
        <end position="206"/>
    </location>
</feature>
<evidence type="ECO:0000313" key="5">
    <source>
        <dbReference type="Proteomes" id="UP000076447"/>
    </source>
</evidence>
<reference evidence="4 5" key="1">
    <citation type="submission" date="2016-01" db="EMBL/GenBank/DDBJ databases">
        <title>Genome sequence of Oerskovia enterophila VJag, an agar and cellulose degrading bacterium.</title>
        <authorList>
            <person name="Poehlein A."/>
            <person name="Jag V."/>
            <person name="Bengelsdorf F."/>
            <person name="Duerre P."/>
            <person name="Daniel R."/>
        </authorList>
    </citation>
    <scope>NUCLEOTIDE SEQUENCE [LARGE SCALE GENOMIC DNA]</scope>
    <source>
        <strain evidence="4 5">VJag</strain>
    </source>
</reference>
<dbReference type="EMBL" id="LRIE01000057">
    <property type="protein sequence ID" value="KZM36224.1"/>
    <property type="molecule type" value="Genomic_DNA"/>
</dbReference>
<comment type="caution">
    <text evidence="4">The sequence shown here is derived from an EMBL/GenBank/DDBJ whole genome shotgun (WGS) entry which is preliminary data.</text>
</comment>
<dbReference type="OrthoDB" id="26872at2"/>
<dbReference type="Pfam" id="PF03713">
    <property type="entry name" value="DUF305"/>
    <property type="match status" value="1"/>
</dbReference>
<name>A0A163SBN9_9CELL</name>
<sequence>MNKHTLTRATIGLTLGSTLLLAGCADGGDGATGDMEGHDMGENTSQGTPDAGADASANAADVMFAQMMIPHHEQALVMSRIVLDTDGVDPAVVDLATRIEGAQAPEIERMNGFLEEWGAGSTGDHSGHSMDGMLTDEEIQALEDADATTVSRLFLEGMIAHHQGAVDMAEAELADGENPEARELAQAIIDAQEAEIAEMQELLAGL</sequence>
<dbReference type="PANTHER" id="PTHR36933">
    <property type="entry name" value="SLL0788 PROTEIN"/>
    <property type="match status" value="1"/>
</dbReference>
<keyword evidence="2" id="KW-0732">Signal</keyword>
<dbReference type="InterPro" id="IPR005183">
    <property type="entry name" value="DUF305_CopM-like"/>
</dbReference>
<feature type="signal peptide" evidence="2">
    <location>
        <begin position="1"/>
        <end position="22"/>
    </location>
</feature>